<evidence type="ECO:0000256" key="1">
    <source>
        <dbReference type="ARBA" id="ARBA00004771"/>
    </source>
</evidence>
<comment type="pathway">
    <text evidence="1">Glycerolipid metabolism; triacylglycerol biosynthesis.</text>
</comment>
<evidence type="ECO:0000259" key="12">
    <source>
        <dbReference type="Pfam" id="PF06974"/>
    </source>
</evidence>
<dbReference type="PANTHER" id="PTHR31650:SF1">
    <property type="entry name" value="WAX ESTER SYNTHASE_DIACYLGLYCEROL ACYLTRANSFERASE 4-RELATED"/>
    <property type="match status" value="1"/>
</dbReference>
<dbReference type="GO" id="GO:0004144">
    <property type="term" value="F:diacylglycerol O-acyltransferase activity"/>
    <property type="evidence" value="ECO:0007669"/>
    <property type="project" value="UniProtKB-EC"/>
</dbReference>
<keyword evidence="7" id="KW-0319">Glycerol metabolism</keyword>
<reference evidence="13 14" key="1">
    <citation type="submission" date="2019-09" db="EMBL/GenBank/DDBJ databases">
        <authorList>
            <person name="Chen X.-Y."/>
        </authorList>
    </citation>
    <scope>NUCLEOTIDE SEQUENCE [LARGE SCALE GENOMIC DNA]</scope>
    <source>
        <strain evidence="13 14">NY5</strain>
    </source>
</reference>
<proteinExistence type="inferred from homology"/>
<evidence type="ECO:0000256" key="3">
    <source>
        <dbReference type="ARBA" id="ARBA00009587"/>
    </source>
</evidence>
<gene>
    <name evidence="13" type="ORF">F0M18_07020</name>
</gene>
<keyword evidence="8" id="KW-0443">Lipid metabolism</keyword>
<dbReference type="Proteomes" id="UP000323708">
    <property type="component" value="Unassembled WGS sequence"/>
</dbReference>
<dbReference type="UniPathway" id="UPA00282"/>
<organism evidence="13 14">
    <name type="scientific">Pseudohalioglobus sediminis</name>
    <dbReference type="NCBI Taxonomy" id="2606449"/>
    <lineage>
        <taxon>Bacteria</taxon>
        <taxon>Pseudomonadati</taxon>
        <taxon>Pseudomonadota</taxon>
        <taxon>Gammaproteobacteria</taxon>
        <taxon>Cellvibrionales</taxon>
        <taxon>Halieaceae</taxon>
        <taxon>Pseudohalioglobus</taxon>
    </lineage>
</organism>
<dbReference type="InterPro" id="IPR009721">
    <property type="entry name" value="O-acyltransferase_WSD1_C"/>
</dbReference>
<dbReference type="InterPro" id="IPR004255">
    <property type="entry name" value="O-acyltransferase_WSD1_N"/>
</dbReference>
<evidence type="ECO:0000256" key="4">
    <source>
        <dbReference type="ARBA" id="ARBA00013244"/>
    </source>
</evidence>
<dbReference type="Gene3D" id="3.30.559.10">
    <property type="entry name" value="Chloramphenicol acetyltransferase-like domain"/>
    <property type="match status" value="1"/>
</dbReference>
<comment type="catalytic activity">
    <reaction evidence="10">
        <text>an acyl-CoA + a 1,2-diacyl-sn-glycerol = a triacyl-sn-glycerol + CoA</text>
        <dbReference type="Rhea" id="RHEA:10868"/>
        <dbReference type="ChEBI" id="CHEBI:17815"/>
        <dbReference type="ChEBI" id="CHEBI:57287"/>
        <dbReference type="ChEBI" id="CHEBI:58342"/>
        <dbReference type="ChEBI" id="CHEBI:64615"/>
        <dbReference type="EC" id="2.3.1.20"/>
    </reaction>
</comment>
<evidence type="ECO:0000259" key="11">
    <source>
        <dbReference type="Pfam" id="PF03007"/>
    </source>
</evidence>
<dbReference type="EMBL" id="VTUX01000003">
    <property type="protein sequence ID" value="KAA1192417.1"/>
    <property type="molecule type" value="Genomic_DNA"/>
</dbReference>
<keyword evidence="9 13" id="KW-0012">Acyltransferase</keyword>
<dbReference type="InterPro" id="IPR023213">
    <property type="entry name" value="CAT-like_dom_sf"/>
</dbReference>
<keyword evidence="5" id="KW-0444">Lipid biosynthesis</keyword>
<feature type="domain" description="O-acyltransferase WSD1 C-terminal" evidence="12">
    <location>
        <begin position="322"/>
        <end position="467"/>
    </location>
</feature>
<name>A0A5B0X1G7_9GAMM</name>
<evidence type="ECO:0000256" key="8">
    <source>
        <dbReference type="ARBA" id="ARBA00023098"/>
    </source>
</evidence>
<keyword evidence="6 13" id="KW-0808">Transferase</keyword>
<evidence type="ECO:0000256" key="6">
    <source>
        <dbReference type="ARBA" id="ARBA00022679"/>
    </source>
</evidence>
<evidence type="ECO:0000313" key="13">
    <source>
        <dbReference type="EMBL" id="KAA1192417.1"/>
    </source>
</evidence>
<dbReference type="GO" id="GO:0001666">
    <property type="term" value="P:response to hypoxia"/>
    <property type="evidence" value="ECO:0007669"/>
    <property type="project" value="TreeGrafter"/>
</dbReference>
<dbReference type="PANTHER" id="PTHR31650">
    <property type="entry name" value="O-ACYLTRANSFERASE (WSD1-LIKE) FAMILY PROTEIN"/>
    <property type="match status" value="1"/>
</dbReference>
<comment type="similarity">
    <text evidence="3">Belongs to the long-chain O-acyltransferase family.</text>
</comment>
<comment type="pathway">
    <text evidence="2">Lipid metabolism.</text>
</comment>
<dbReference type="NCBIfam" id="TIGR02946">
    <property type="entry name" value="acyl_WS_DGAT"/>
    <property type="match status" value="1"/>
</dbReference>
<dbReference type="Gene3D" id="3.30.559.30">
    <property type="entry name" value="Nonribosomal peptide synthetase, condensation domain"/>
    <property type="match status" value="1"/>
</dbReference>
<accession>A0A5B0X1G7</accession>
<dbReference type="EC" id="2.3.1.20" evidence="4"/>
<dbReference type="GO" id="GO:0005886">
    <property type="term" value="C:plasma membrane"/>
    <property type="evidence" value="ECO:0007669"/>
    <property type="project" value="TreeGrafter"/>
</dbReference>
<evidence type="ECO:0000313" key="14">
    <source>
        <dbReference type="Proteomes" id="UP000323708"/>
    </source>
</evidence>
<evidence type="ECO:0000256" key="2">
    <source>
        <dbReference type="ARBA" id="ARBA00005189"/>
    </source>
</evidence>
<dbReference type="Pfam" id="PF06974">
    <property type="entry name" value="WS_DGAT_C"/>
    <property type="match status" value="1"/>
</dbReference>
<feature type="domain" description="O-acyltransferase WSD1-like N-terminal" evidence="11">
    <location>
        <begin position="26"/>
        <end position="281"/>
    </location>
</feature>
<evidence type="ECO:0000256" key="5">
    <source>
        <dbReference type="ARBA" id="ARBA00022516"/>
    </source>
</evidence>
<dbReference type="SUPFAM" id="SSF52777">
    <property type="entry name" value="CoA-dependent acyltransferases"/>
    <property type="match status" value="1"/>
</dbReference>
<evidence type="ECO:0000256" key="7">
    <source>
        <dbReference type="ARBA" id="ARBA00022798"/>
    </source>
</evidence>
<evidence type="ECO:0000256" key="10">
    <source>
        <dbReference type="ARBA" id="ARBA00048109"/>
    </source>
</evidence>
<dbReference type="InterPro" id="IPR014292">
    <property type="entry name" value="Acyl_transf_WS/DGAT"/>
</dbReference>
<dbReference type="GO" id="GO:0006071">
    <property type="term" value="P:glycerol metabolic process"/>
    <property type="evidence" value="ECO:0007669"/>
    <property type="project" value="UniProtKB-KW"/>
</dbReference>
<evidence type="ECO:0000256" key="9">
    <source>
        <dbReference type="ARBA" id="ARBA00023315"/>
    </source>
</evidence>
<protein>
    <recommendedName>
        <fullName evidence="4">diacylglycerol O-acyltransferase</fullName>
        <ecNumber evidence="4">2.3.1.20</ecNumber>
    </recommendedName>
</protein>
<sequence length="477" mass="53266">MLPRTWYTSRPEPHRPDRLMKTTRIKPLDAVWLMMETSDTPMHMGVLSVFQKPRNCGAKYFVQLAEQMRSVQPVAPWNYRLAKGIGYRTVVDEDFDIDYHFRRSALPEPGGERELGQMISRLHSSALDLGRPLWEVHLIEGLERDRFALYIKMHHALVEGVNGVPALLATLSHSARSRSVEPLWAQPPVNRDQHEDIAENLQWPGLAESIDSAAAMGRAALGLLSGALRPSERNSFLLPRGTPRSTLNRRINAQRRFATQQFDQQRIEAVADATDSTVNEILTYLCGSSLRRFFKEYNALPDESLVGMIPVSLQERGQHLAGNAIAGLRMPLGTHIADPLKRLQCVKKTMKEVRRDRASLPEESVTSYVLLRAAPIYASQIEKLGQFVPPLYNLAVSNTAGAEKTCYYNGARLEAVYPLNPLLQFSALSIDCVSYAGTLNVGFTGARDTLPHLQRMAVYLGKALADLEELVAKGEAA</sequence>
<keyword evidence="14" id="KW-1185">Reference proteome</keyword>
<dbReference type="GO" id="GO:0019432">
    <property type="term" value="P:triglyceride biosynthetic process"/>
    <property type="evidence" value="ECO:0007669"/>
    <property type="project" value="UniProtKB-UniPathway"/>
</dbReference>
<dbReference type="InterPro" id="IPR045034">
    <property type="entry name" value="O-acyltransferase_WSD1-like"/>
</dbReference>
<dbReference type="AlphaFoldDB" id="A0A5B0X1G7"/>
<dbReference type="GO" id="GO:0051701">
    <property type="term" value="P:biological process involved in interaction with host"/>
    <property type="evidence" value="ECO:0007669"/>
    <property type="project" value="TreeGrafter"/>
</dbReference>
<dbReference type="GO" id="GO:0071731">
    <property type="term" value="P:response to nitric oxide"/>
    <property type="evidence" value="ECO:0007669"/>
    <property type="project" value="TreeGrafter"/>
</dbReference>
<comment type="caution">
    <text evidence="13">The sequence shown here is derived from an EMBL/GenBank/DDBJ whole genome shotgun (WGS) entry which is preliminary data.</text>
</comment>
<dbReference type="Pfam" id="PF03007">
    <property type="entry name" value="WS_DGAT_cat"/>
    <property type="match status" value="1"/>
</dbReference>